<dbReference type="EnsemblPlants" id="Bo9g053320.1">
    <property type="protein sequence ID" value="Bo9g053320.1"/>
    <property type="gene ID" value="Bo9g053320"/>
</dbReference>
<dbReference type="InterPro" id="IPR036047">
    <property type="entry name" value="F-box-like_dom_sf"/>
</dbReference>
<dbReference type="HOGENOM" id="CLU_2515797_0_0_1"/>
<evidence type="ECO:0008006" key="4">
    <source>
        <dbReference type="Google" id="ProtNLM"/>
    </source>
</evidence>
<dbReference type="SUPFAM" id="SSF81383">
    <property type="entry name" value="F-box domain"/>
    <property type="match status" value="1"/>
</dbReference>
<protein>
    <recommendedName>
        <fullName evidence="4">F-box domain-containing protein</fullName>
    </recommendedName>
</protein>
<evidence type="ECO:0000256" key="1">
    <source>
        <dbReference type="SAM" id="MobiDB-lite"/>
    </source>
</evidence>
<reference evidence="2" key="2">
    <citation type="submission" date="2015-03" db="UniProtKB">
        <authorList>
            <consortium name="EnsemblPlants"/>
        </authorList>
    </citation>
    <scope>IDENTIFICATION</scope>
</reference>
<dbReference type="OMA" id="PDKMLHH"/>
<evidence type="ECO:0000313" key="2">
    <source>
        <dbReference type="EnsemblPlants" id="Bo9g053320.1"/>
    </source>
</evidence>
<dbReference type="AlphaFoldDB" id="A0A0D3E5Q4"/>
<feature type="region of interest" description="Disordered" evidence="1">
    <location>
        <begin position="1"/>
        <end position="26"/>
    </location>
</feature>
<feature type="compositionally biased region" description="Basic and acidic residues" evidence="1">
    <location>
        <begin position="1"/>
        <end position="10"/>
    </location>
</feature>
<dbReference type="Gramene" id="Bo9g053320.1">
    <property type="protein sequence ID" value="Bo9g053320.1"/>
    <property type="gene ID" value="Bo9g053320"/>
</dbReference>
<reference evidence="2 3" key="1">
    <citation type="journal article" date="2014" name="Genome Biol.">
        <title>Transcriptome and methylome profiling reveals relics of genome dominance in the mesopolyploid Brassica oleracea.</title>
        <authorList>
            <person name="Parkin I.A."/>
            <person name="Koh C."/>
            <person name="Tang H."/>
            <person name="Robinson S.J."/>
            <person name="Kagale S."/>
            <person name="Clarke W.E."/>
            <person name="Town C.D."/>
            <person name="Nixon J."/>
            <person name="Krishnakumar V."/>
            <person name="Bidwell S.L."/>
            <person name="Denoeud F."/>
            <person name="Belcram H."/>
            <person name="Links M.G."/>
            <person name="Just J."/>
            <person name="Clarke C."/>
            <person name="Bender T."/>
            <person name="Huebert T."/>
            <person name="Mason A.S."/>
            <person name="Pires J.C."/>
            <person name="Barker G."/>
            <person name="Moore J."/>
            <person name="Walley P.G."/>
            <person name="Manoli S."/>
            <person name="Batley J."/>
            <person name="Edwards D."/>
            <person name="Nelson M.N."/>
            <person name="Wang X."/>
            <person name="Paterson A.H."/>
            <person name="King G."/>
            <person name="Bancroft I."/>
            <person name="Chalhoub B."/>
            <person name="Sharpe A.G."/>
        </authorList>
    </citation>
    <scope>NUCLEOTIDE SEQUENCE</scope>
    <source>
        <strain evidence="2 3">cv. TO1000</strain>
    </source>
</reference>
<evidence type="ECO:0000313" key="3">
    <source>
        <dbReference type="Proteomes" id="UP000032141"/>
    </source>
</evidence>
<sequence>MEEPPSKDESNAPAGAQNPNHLFGGVDSISSLPDKMLHHILSFVPTNVAITTSVSCPNVGGIYGARHLISLFLISNHLLNGFTKP</sequence>
<dbReference type="Proteomes" id="UP000032141">
    <property type="component" value="Chromosome C9"/>
</dbReference>
<proteinExistence type="predicted"/>
<keyword evidence="3" id="KW-1185">Reference proteome</keyword>
<accession>A0A0D3E5Q4</accession>
<name>A0A0D3E5Q4_BRAOL</name>
<organism evidence="2 3">
    <name type="scientific">Brassica oleracea var. oleracea</name>
    <dbReference type="NCBI Taxonomy" id="109376"/>
    <lineage>
        <taxon>Eukaryota</taxon>
        <taxon>Viridiplantae</taxon>
        <taxon>Streptophyta</taxon>
        <taxon>Embryophyta</taxon>
        <taxon>Tracheophyta</taxon>
        <taxon>Spermatophyta</taxon>
        <taxon>Magnoliopsida</taxon>
        <taxon>eudicotyledons</taxon>
        <taxon>Gunneridae</taxon>
        <taxon>Pentapetalae</taxon>
        <taxon>rosids</taxon>
        <taxon>malvids</taxon>
        <taxon>Brassicales</taxon>
        <taxon>Brassicaceae</taxon>
        <taxon>Brassiceae</taxon>
        <taxon>Brassica</taxon>
    </lineage>
</organism>